<organism evidence="2 3">
    <name type="scientific">[Clostridium] clostridioforme 90A8</name>
    <dbReference type="NCBI Taxonomy" id="999408"/>
    <lineage>
        <taxon>Bacteria</taxon>
        <taxon>Bacillati</taxon>
        <taxon>Bacillota</taxon>
        <taxon>Clostridia</taxon>
        <taxon>Lachnospirales</taxon>
        <taxon>Lachnospiraceae</taxon>
        <taxon>Enterocloster</taxon>
    </lineage>
</organism>
<evidence type="ECO:0000313" key="3">
    <source>
        <dbReference type="Proteomes" id="UP000013085"/>
    </source>
</evidence>
<dbReference type="PATRIC" id="fig|999408.3.peg.6158"/>
<protein>
    <submittedName>
        <fullName evidence="2">Uncharacterized protein</fullName>
    </submittedName>
</protein>
<dbReference type="EMBL" id="AGYR01000083">
    <property type="protein sequence ID" value="ENZ05169.1"/>
    <property type="molecule type" value="Genomic_DNA"/>
</dbReference>
<name>A0A0E2H0W5_9FIRM</name>
<evidence type="ECO:0000256" key="1">
    <source>
        <dbReference type="SAM" id="MobiDB-lite"/>
    </source>
</evidence>
<dbReference type="RefSeq" id="WP_002595136.1">
    <property type="nucleotide sequence ID" value="NZ_KB851004.1"/>
</dbReference>
<accession>A0A0E2H0W5</accession>
<evidence type="ECO:0000313" key="2">
    <source>
        <dbReference type="EMBL" id="ENZ05169.1"/>
    </source>
</evidence>
<dbReference type="HOGENOM" id="CLU_609294_0_0_9"/>
<sequence length="449" mass="51463">MQMKKVLLLGGILLTVCLEVGCSIKKAQVTVDDVIEQTEATRTENIVGETEDEKGEDPKYETNDQVTISEIKARDANMCDTTLFVTYLKDGGEESEEWFKIQIDNLPSRRLKVNHSYQCHIYLETGEHVIQVTDDNGYSGEIEFIVGNMREQTIGYDISIKNNTLVFQDSGFYNGINIYMDDYRSHLADRHVFLPDSTKEHIEGLQYYIPVPVVCEKDGELHYKYDLDEYTWGDYAPGVFIDVIVKKIQNTEDSSQNMLHQYMERHMEAVTNHETIIAHSVKEFTAISCPGMRFVYEFTGIDNEELREILDSYETESIKVHMVSLNKDGYLYVFILSLYPFTDEMQDAICNEIIQSFEPYTMDEKKLLEVIKGTSYNVNGIQLEIKDLPGQNGVGCFITEVLSDGSETQAWAFVELRKETENTYILSIKETGGRVLEIEIPKDDIGKRP</sequence>
<proteinExistence type="predicted"/>
<dbReference type="Proteomes" id="UP000013085">
    <property type="component" value="Unassembled WGS sequence"/>
</dbReference>
<reference evidence="2 3" key="1">
    <citation type="submission" date="2013-01" db="EMBL/GenBank/DDBJ databases">
        <title>The Genome Sequence of Clostridium clostridioforme 90A8.</title>
        <authorList>
            <consortium name="The Broad Institute Genome Sequencing Platform"/>
            <person name="Earl A."/>
            <person name="Ward D."/>
            <person name="Feldgarden M."/>
            <person name="Gevers D."/>
            <person name="Courvalin P."/>
            <person name="Lambert T."/>
            <person name="Walker B."/>
            <person name="Young S.K."/>
            <person name="Zeng Q."/>
            <person name="Gargeya S."/>
            <person name="Fitzgerald M."/>
            <person name="Haas B."/>
            <person name="Abouelleil A."/>
            <person name="Alvarado L."/>
            <person name="Arachchi H.M."/>
            <person name="Berlin A.M."/>
            <person name="Chapman S.B."/>
            <person name="Dewar J."/>
            <person name="Goldberg J."/>
            <person name="Griggs A."/>
            <person name="Gujja S."/>
            <person name="Hansen M."/>
            <person name="Howarth C."/>
            <person name="Imamovic A."/>
            <person name="Larimer J."/>
            <person name="McCowan C."/>
            <person name="Murphy C."/>
            <person name="Neiman D."/>
            <person name="Pearson M."/>
            <person name="Priest M."/>
            <person name="Roberts A."/>
            <person name="Saif S."/>
            <person name="Shea T."/>
            <person name="Sisk P."/>
            <person name="Sykes S."/>
            <person name="Wortman J."/>
            <person name="Nusbaum C."/>
            <person name="Birren B."/>
        </authorList>
    </citation>
    <scope>NUCLEOTIDE SEQUENCE [LARGE SCALE GENOMIC DNA]</scope>
    <source>
        <strain evidence="2 3">90A8</strain>
    </source>
</reference>
<dbReference type="AlphaFoldDB" id="A0A0E2H0W5"/>
<comment type="caution">
    <text evidence="2">The sequence shown here is derived from an EMBL/GenBank/DDBJ whole genome shotgun (WGS) entry which is preliminary data.</text>
</comment>
<feature type="region of interest" description="Disordered" evidence="1">
    <location>
        <begin position="42"/>
        <end position="62"/>
    </location>
</feature>
<gene>
    <name evidence="2" type="ORF">HMPREF1090_05752</name>
</gene>